<feature type="region of interest" description="Disordered" evidence="6">
    <location>
        <begin position="1"/>
        <end position="27"/>
    </location>
</feature>
<dbReference type="PANTHER" id="PTHR15741">
    <property type="entry name" value="BASIC HELIX-LOOP-HELIX ZIP TRANSCRIPTION FACTOR"/>
    <property type="match status" value="1"/>
</dbReference>
<organism evidence="8 9">
    <name type="scientific">Meloidogyne graminicola</name>
    <dbReference type="NCBI Taxonomy" id="189291"/>
    <lineage>
        <taxon>Eukaryota</taxon>
        <taxon>Metazoa</taxon>
        <taxon>Ecdysozoa</taxon>
        <taxon>Nematoda</taxon>
        <taxon>Chromadorea</taxon>
        <taxon>Rhabditida</taxon>
        <taxon>Tylenchina</taxon>
        <taxon>Tylenchomorpha</taxon>
        <taxon>Tylenchoidea</taxon>
        <taxon>Meloidogynidae</taxon>
        <taxon>Meloidogyninae</taxon>
        <taxon>Meloidogyne</taxon>
    </lineage>
</organism>
<dbReference type="InterPro" id="IPR011598">
    <property type="entry name" value="bHLH_dom"/>
</dbReference>
<dbReference type="Pfam" id="PF00010">
    <property type="entry name" value="HLH"/>
    <property type="match status" value="1"/>
</dbReference>
<dbReference type="CDD" id="cd21739">
    <property type="entry name" value="NES2-NLS_ChREBP-like"/>
    <property type="match status" value="1"/>
</dbReference>
<dbReference type="OrthoDB" id="6022628at2759"/>
<evidence type="ECO:0000256" key="3">
    <source>
        <dbReference type="ARBA" id="ARBA00023125"/>
    </source>
</evidence>
<accession>A0A8T0A0U1</accession>
<sequence>MSKEPIHSGHFMTSNPHTEIHADDEDEDVEVDVVDVDEGVSTVPLDKNAAKEKDAEKPVTFYKFGPQKTQSIAIDVSLNKLNKCIRVAYMKMTTPKWKDFKGIKLQWKHRIRLNNVIWRAYYMEFRKPGRKRRSPYCYFSVPDDDMTHAKIEGSVLEGMYWKRRMEAVCAQYKRWRAYFSRRKRCCRNRGNSCSCDTSTSNHHLNENSNQHAQLLLNNQQFMRSMTPDNLSTMATECFLGTLFDMDDDMDNEFTNQLFEQLNAPFLFPNPKEGASVQCDNADILQPGLLSLQPSIEEIMSTDYPFAGPEYSSDNQITPQQTSPIEYPLTENSGVSATSTTRRNHQIPMQLTNDENSNDLPLQQSQYTAREYDAANMLINYSNQALNLPSQQKMHKTSTTTTTLSSPTDHHHHPSSFIEIQSAMPQILTPANVSTPLYSQAAVYETQRIALEGRQKLNFEEKIEGKFENKTIYNNLPPTPMSKIANQTSTTHQIITSVASSHHPSHFSSPINYSLLAAATCNSSQFVNKNYLNKSNLIEQWSWNSSQQEQEQQQQITYPQQFLQQNTASLLRKNSGNVRKNLISSSHQQSSNLINSSNLASSSSSIRNFSTQSLLSSNSLPLTPRSSFTSTTLNSPFLISSSSNKQLIEQQQNSSSSILSSHLLNNKCFEKQLDNKIDSNNSLLQSLTEVNPQIKRFGMSDLSRYLTQQTPIITNSSTIKGNETITNLSGFGQQQQENNLLISSSPKITTTNNNNNCLINSLHSTYKQQYSPTNSSTVLPLQINEGGGRGGSGIGKGQKQQQNYLIQQQQLSSPHSTINCCISPTTTTTNTPLLLQQQQQPPLTSSSLLLPRKISASISSAFSSPNNNNNNNFNKKGRGSSFSSLSTTTQHLGKRQIQQQQQNVLSPPQKQQILILNNNVVENNNCLFINETEFDTSLGPIELQQQKWSNKNSKRKNCQQNSTSSLSPPINIPQQQQQCFISNNNNSTYSYPSNEAILLNSLIENKCNNLLIEEELKQHKLLELGNFNQLDVKKEENGLDINKFEEKGDTTMNSPFSLNNIQEINNNNNSSSPYFSSTTILNNDEESSSAIDFCTNSAAADSTLNPDERKRILHLNAEKNRRSALKEGFECLVKSIPAIEQASGLKSTNAVVLNRAAQHIKNLKFEQEKQLNQMKAFKEKITCMNERIALIQSNLPSSNLSGSKSNDGNSPTIRIQVEQFFERYKKDKSQDDCRFWLMSEVLKPIVYSFAEQIYPDSSNRERLLLSARKWLDSHWNSAILRPIASDTLVRLATSGGAFSNEKALNSYISQQISSESLPSNSSSSMPSSKTKSVFVRKK</sequence>
<feature type="compositionally biased region" description="Low complexity" evidence="6">
    <location>
        <begin position="859"/>
        <end position="873"/>
    </location>
</feature>
<keyword evidence="4" id="KW-0804">Transcription</keyword>
<evidence type="ECO:0000256" key="4">
    <source>
        <dbReference type="ARBA" id="ARBA00023163"/>
    </source>
</evidence>
<feature type="region of interest" description="Disordered" evidence="6">
    <location>
        <begin position="859"/>
        <end position="903"/>
    </location>
</feature>
<dbReference type="EMBL" id="JABEBT010000009">
    <property type="protein sequence ID" value="KAF7638906.1"/>
    <property type="molecule type" value="Genomic_DNA"/>
</dbReference>
<dbReference type="PANTHER" id="PTHR15741:SF37">
    <property type="entry name" value="LD38259P"/>
    <property type="match status" value="1"/>
</dbReference>
<dbReference type="Gene3D" id="4.10.280.10">
    <property type="entry name" value="Helix-loop-helix DNA-binding domain"/>
    <property type="match status" value="1"/>
</dbReference>
<evidence type="ECO:0000259" key="7">
    <source>
        <dbReference type="PROSITE" id="PS50888"/>
    </source>
</evidence>
<dbReference type="PROSITE" id="PS50888">
    <property type="entry name" value="BHLH"/>
    <property type="match status" value="1"/>
</dbReference>
<reference evidence="8" key="1">
    <citation type="journal article" date="2020" name="Ecol. Evol.">
        <title>Genome structure and content of the rice root-knot nematode (Meloidogyne graminicola).</title>
        <authorList>
            <person name="Phan N.T."/>
            <person name="Danchin E.G.J."/>
            <person name="Klopp C."/>
            <person name="Perfus-Barbeoch L."/>
            <person name="Kozlowski D.K."/>
            <person name="Koutsovoulos G.D."/>
            <person name="Lopez-Roques C."/>
            <person name="Bouchez O."/>
            <person name="Zahm M."/>
            <person name="Besnard G."/>
            <person name="Bellafiore S."/>
        </authorList>
    </citation>
    <scope>NUCLEOTIDE SEQUENCE</scope>
    <source>
        <strain evidence="8">VN-18</strain>
    </source>
</reference>
<dbReference type="GO" id="GO:0046983">
    <property type="term" value="F:protein dimerization activity"/>
    <property type="evidence" value="ECO:0007669"/>
    <property type="project" value="InterPro"/>
</dbReference>
<evidence type="ECO:0000256" key="6">
    <source>
        <dbReference type="SAM" id="MobiDB-lite"/>
    </source>
</evidence>
<feature type="domain" description="BHLH" evidence="7">
    <location>
        <begin position="1108"/>
        <end position="1162"/>
    </location>
</feature>
<feature type="compositionally biased region" description="Gly residues" evidence="6">
    <location>
        <begin position="784"/>
        <end position="795"/>
    </location>
</feature>
<dbReference type="GO" id="GO:0000978">
    <property type="term" value="F:RNA polymerase II cis-regulatory region sequence-specific DNA binding"/>
    <property type="evidence" value="ECO:0007669"/>
    <property type="project" value="TreeGrafter"/>
</dbReference>
<evidence type="ECO:0000256" key="2">
    <source>
        <dbReference type="ARBA" id="ARBA00023015"/>
    </source>
</evidence>
<dbReference type="InterPro" id="IPR036638">
    <property type="entry name" value="HLH_DNA-bd_sf"/>
</dbReference>
<feature type="region of interest" description="Disordered" evidence="6">
    <location>
        <begin position="1313"/>
        <end position="1337"/>
    </location>
</feature>
<feature type="region of interest" description="Disordered" evidence="6">
    <location>
        <begin position="390"/>
        <end position="413"/>
    </location>
</feature>
<evidence type="ECO:0000256" key="1">
    <source>
        <dbReference type="ARBA" id="ARBA00004123"/>
    </source>
</evidence>
<feature type="compositionally biased region" description="Low complexity" evidence="6">
    <location>
        <begin position="396"/>
        <end position="406"/>
    </location>
</feature>
<dbReference type="GO" id="GO:0000981">
    <property type="term" value="F:DNA-binding transcription factor activity, RNA polymerase II-specific"/>
    <property type="evidence" value="ECO:0007669"/>
    <property type="project" value="TreeGrafter"/>
</dbReference>
<feature type="compositionally biased region" description="Low complexity" evidence="6">
    <location>
        <begin position="1313"/>
        <end position="1331"/>
    </location>
</feature>
<keyword evidence="9" id="KW-1185">Reference proteome</keyword>
<evidence type="ECO:0000313" key="9">
    <source>
        <dbReference type="Proteomes" id="UP000605970"/>
    </source>
</evidence>
<gene>
    <name evidence="8" type="ORF">Mgra_00001715</name>
</gene>
<feature type="region of interest" description="Disordered" evidence="6">
    <location>
        <begin position="781"/>
        <end position="800"/>
    </location>
</feature>
<dbReference type="SUPFAM" id="SSF47459">
    <property type="entry name" value="HLH, helix-loop-helix DNA-binding domain"/>
    <property type="match status" value="1"/>
</dbReference>
<comment type="caution">
    <text evidence="8">The sequence shown here is derived from an EMBL/GenBank/DDBJ whole genome shotgun (WGS) entry which is preliminary data.</text>
</comment>
<feature type="compositionally biased region" description="Low complexity" evidence="6">
    <location>
        <begin position="894"/>
        <end position="903"/>
    </location>
</feature>
<protein>
    <submittedName>
        <fullName evidence="8">BHLH domain-containing protein</fullName>
    </submittedName>
</protein>
<dbReference type="InterPro" id="IPR052207">
    <property type="entry name" value="Max-like/E-box_TFs"/>
</dbReference>
<keyword evidence="5" id="KW-0539">Nucleus</keyword>
<dbReference type="Proteomes" id="UP000605970">
    <property type="component" value="Unassembled WGS sequence"/>
</dbReference>
<keyword evidence="3" id="KW-0238">DNA-binding</keyword>
<feature type="region of interest" description="Disordered" evidence="6">
    <location>
        <begin position="948"/>
        <end position="968"/>
    </location>
</feature>
<dbReference type="SMART" id="SM00353">
    <property type="entry name" value="HLH"/>
    <property type="match status" value="1"/>
</dbReference>
<proteinExistence type="predicted"/>
<evidence type="ECO:0000256" key="5">
    <source>
        <dbReference type="ARBA" id="ARBA00023242"/>
    </source>
</evidence>
<keyword evidence="2" id="KW-0805">Transcription regulation</keyword>
<evidence type="ECO:0000313" key="8">
    <source>
        <dbReference type="EMBL" id="KAF7638906.1"/>
    </source>
</evidence>
<name>A0A8T0A0U1_9BILA</name>
<comment type="subcellular location">
    <subcellularLocation>
        <location evidence="1">Nucleus</location>
    </subcellularLocation>
</comment>
<dbReference type="GO" id="GO:0005634">
    <property type="term" value="C:nucleus"/>
    <property type="evidence" value="ECO:0007669"/>
    <property type="project" value="UniProtKB-SubCell"/>
</dbReference>